<evidence type="ECO:0000256" key="3">
    <source>
        <dbReference type="ARBA" id="ARBA00022729"/>
    </source>
</evidence>
<evidence type="ECO:0000313" key="5">
    <source>
        <dbReference type="EMBL" id="GIJ05282.1"/>
    </source>
</evidence>
<dbReference type="GO" id="GO:0042597">
    <property type="term" value="C:periplasmic space"/>
    <property type="evidence" value="ECO:0007669"/>
    <property type="project" value="UniProtKB-SubCell"/>
</dbReference>
<dbReference type="PANTHER" id="PTHR30024:SF47">
    <property type="entry name" value="TAURINE-BINDING PERIPLASMIC PROTEIN"/>
    <property type="match status" value="1"/>
</dbReference>
<dbReference type="Pfam" id="PF09084">
    <property type="entry name" value="NMT1"/>
    <property type="match status" value="1"/>
</dbReference>
<keyword evidence="6" id="KW-1185">Reference proteome</keyword>
<protein>
    <recommendedName>
        <fullName evidence="4">SsuA/THI5-like domain-containing protein</fullName>
    </recommendedName>
</protein>
<dbReference type="Gene3D" id="3.40.190.10">
    <property type="entry name" value="Periplasmic binding protein-like II"/>
    <property type="match status" value="2"/>
</dbReference>
<organism evidence="5 6">
    <name type="scientific">Spirilliplanes yamanashiensis</name>
    <dbReference type="NCBI Taxonomy" id="42233"/>
    <lineage>
        <taxon>Bacteria</taxon>
        <taxon>Bacillati</taxon>
        <taxon>Actinomycetota</taxon>
        <taxon>Actinomycetes</taxon>
        <taxon>Micromonosporales</taxon>
        <taxon>Micromonosporaceae</taxon>
        <taxon>Spirilliplanes</taxon>
    </lineage>
</organism>
<comment type="caution">
    <text evidence="5">The sequence shown here is derived from an EMBL/GenBank/DDBJ whole genome shotgun (WGS) entry which is preliminary data.</text>
</comment>
<feature type="domain" description="SsuA/THI5-like" evidence="4">
    <location>
        <begin position="119"/>
        <end position="308"/>
    </location>
</feature>
<sequence>MRATSVVPRTASALVCPALTVARSSTDSGTRAFPDVVSAMSRRYLSANRPPGAAHAPTLGHMSLVTRLCAAVAAAVTLAATAACGSDEEAPPAPVQVGIVVTERTADQQLPAVTAAADLFARHGVVATITYLPPADALTALREGRAQLAVLGAPDAQAAALAGTPVRLVAQWQDAADLVLMGRPGQAGGAALKDRRVAVGAERGVTGLLALLAGRESGVRVRPVADPDPGAALRAGRVDAAVVPGLARAGLEASRPGAAVLRDFAQARGSRPLGLVGLDSWLRAHRDEVVSVIRALDAGRLSFTADPAGTQAAIRAAVELPDDAQAAYAYASAAARMRGSLVPDLAAQQTVLDLLAAAGQAEADGFPAGDLLDDSYAADALGG</sequence>
<gene>
    <name evidence="5" type="ORF">Sya03_46340</name>
</gene>
<accession>A0A8J3YCK4</accession>
<proteinExistence type="inferred from homology"/>
<dbReference type="Proteomes" id="UP000652013">
    <property type="component" value="Unassembled WGS sequence"/>
</dbReference>
<evidence type="ECO:0000256" key="2">
    <source>
        <dbReference type="ARBA" id="ARBA00010742"/>
    </source>
</evidence>
<dbReference type="EMBL" id="BOOY01000032">
    <property type="protein sequence ID" value="GIJ05282.1"/>
    <property type="molecule type" value="Genomic_DNA"/>
</dbReference>
<dbReference type="InterPro" id="IPR015168">
    <property type="entry name" value="SsuA/THI5"/>
</dbReference>
<dbReference type="PANTHER" id="PTHR30024">
    <property type="entry name" value="ALIPHATIC SULFONATES-BINDING PROTEIN-RELATED"/>
    <property type="match status" value="1"/>
</dbReference>
<comment type="similarity">
    <text evidence="2">Belongs to the bacterial solute-binding protein SsuA/TauA family.</text>
</comment>
<evidence type="ECO:0000313" key="6">
    <source>
        <dbReference type="Proteomes" id="UP000652013"/>
    </source>
</evidence>
<comment type="subcellular location">
    <subcellularLocation>
        <location evidence="1">Periplasm</location>
    </subcellularLocation>
</comment>
<evidence type="ECO:0000256" key="1">
    <source>
        <dbReference type="ARBA" id="ARBA00004418"/>
    </source>
</evidence>
<evidence type="ECO:0000259" key="4">
    <source>
        <dbReference type="Pfam" id="PF09084"/>
    </source>
</evidence>
<dbReference type="AlphaFoldDB" id="A0A8J3YCK4"/>
<name>A0A8J3YCK4_9ACTN</name>
<dbReference type="SUPFAM" id="SSF53850">
    <property type="entry name" value="Periplasmic binding protein-like II"/>
    <property type="match status" value="1"/>
</dbReference>
<keyword evidence="3" id="KW-0732">Signal</keyword>
<reference evidence="5" key="1">
    <citation type="submission" date="2021-01" db="EMBL/GenBank/DDBJ databases">
        <title>Whole genome shotgun sequence of Spirilliplanes yamanashiensis NBRC 15828.</title>
        <authorList>
            <person name="Komaki H."/>
            <person name="Tamura T."/>
        </authorList>
    </citation>
    <scope>NUCLEOTIDE SEQUENCE</scope>
    <source>
        <strain evidence="5">NBRC 15828</strain>
    </source>
</reference>